<dbReference type="Proteomes" id="UP001258181">
    <property type="component" value="Unassembled WGS sequence"/>
</dbReference>
<reference evidence="2 3" key="1">
    <citation type="submission" date="2023-07" db="EMBL/GenBank/DDBJ databases">
        <title>Sorghum-associated microbial communities from plants grown in Nebraska, USA.</title>
        <authorList>
            <person name="Schachtman D."/>
        </authorList>
    </citation>
    <scope>NUCLEOTIDE SEQUENCE [LARGE SCALE GENOMIC DNA]</scope>
    <source>
        <strain evidence="2 3">BE211</strain>
    </source>
</reference>
<protein>
    <recommendedName>
        <fullName evidence="1">Bacteriophage T5 Orf172 DNA-binding domain-containing protein</fullName>
    </recommendedName>
</protein>
<sequence length="271" mass="32759">MPKWIAIDSYRLKTSLQFRIPLKYLEENGISEDTYYSMELREEEFWLRKYYREKKEGIIIYVIDDDCTTPYDNLYNKNIKKILDPNSFQSFKEYTFNRYKKWEEIRAFVKENLRFFGIHMIDSREKHQWSIVDLTKEEVCSNCSRIVKNGELTNYIFNKENIKVCEYCLFRLDKQVKKDLSEVGYVYFLKEVNSGIVKIGKTKNLQNRITSLISMLPYKSELIHSILTPNYSNLESYFHNLYCKKKVKGEWFNLDLDDIHFIINFNEEIVK</sequence>
<gene>
    <name evidence="2" type="ORF">J2X07_003189</name>
</gene>
<accession>A0ABU1U3Z3</accession>
<keyword evidence="3" id="KW-1185">Reference proteome</keyword>
<name>A0ABU1U3Z3_9BACL</name>
<evidence type="ECO:0000259" key="1">
    <source>
        <dbReference type="SMART" id="SM00974"/>
    </source>
</evidence>
<evidence type="ECO:0000313" key="3">
    <source>
        <dbReference type="Proteomes" id="UP001258181"/>
    </source>
</evidence>
<comment type="caution">
    <text evidence="2">The sequence shown here is derived from an EMBL/GenBank/DDBJ whole genome shotgun (WGS) entry which is preliminary data.</text>
</comment>
<dbReference type="InterPro" id="IPR018306">
    <property type="entry name" value="Phage_T5_Orf172_DNA-bd"/>
</dbReference>
<dbReference type="Pfam" id="PF13455">
    <property type="entry name" value="MUG113"/>
    <property type="match status" value="1"/>
</dbReference>
<dbReference type="SMART" id="SM00974">
    <property type="entry name" value="T5orf172"/>
    <property type="match status" value="1"/>
</dbReference>
<feature type="domain" description="Bacteriophage T5 Orf172 DNA-binding" evidence="1">
    <location>
        <begin position="191"/>
        <end position="266"/>
    </location>
</feature>
<organism evidence="2 3">
    <name type="scientific">Fictibacillus barbaricus</name>
    <dbReference type="NCBI Taxonomy" id="182136"/>
    <lineage>
        <taxon>Bacteria</taxon>
        <taxon>Bacillati</taxon>
        <taxon>Bacillota</taxon>
        <taxon>Bacilli</taxon>
        <taxon>Bacillales</taxon>
        <taxon>Fictibacillaceae</taxon>
        <taxon>Fictibacillus</taxon>
    </lineage>
</organism>
<dbReference type="RefSeq" id="WP_310260737.1">
    <property type="nucleotide sequence ID" value="NZ_JAVDWA010000006.1"/>
</dbReference>
<proteinExistence type="predicted"/>
<dbReference type="EMBL" id="JAVDWA010000006">
    <property type="protein sequence ID" value="MDR7074194.1"/>
    <property type="molecule type" value="Genomic_DNA"/>
</dbReference>
<evidence type="ECO:0000313" key="2">
    <source>
        <dbReference type="EMBL" id="MDR7074194.1"/>
    </source>
</evidence>